<dbReference type="GO" id="GO:0045152">
    <property type="term" value="F:antisigma factor binding"/>
    <property type="evidence" value="ECO:0007669"/>
    <property type="project" value="InterPro"/>
</dbReference>
<dbReference type="KEGG" id="ppoy:RE92_21820"/>
<dbReference type="InterPro" id="IPR002645">
    <property type="entry name" value="STAS_dom"/>
</dbReference>
<dbReference type="Proteomes" id="UP001229409">
    <property type="component" value="Unassembled WGS sequence"/>
</dbReference>
<comment type="caution">
    <text evidence="8">The sequence shown here is derived from an EMBL/GenBank/DDBJ whole genome shotgun (WGS) entry which is preliminary data.</text>
</comment>
<dbReference type="Gene3D" id="3.30.750.24">
    <property type="entry name" value="STAS domain"/>
    <property type="match status" value="1"/>
</dbReference>
<proteinExistence type="inferred from homology"/>
<dbReference type="NCBIfam" id="TIGR00377">
    <property type="entry name" value="ant_ant_sig"/>
    <property type="match status" value="1"/>
</dbReference>
<evidence type="ECO:0000256" key="2">
    <source>
        <dbReference type="ARBA" id="ARBA00009013"/>
    </source>
</evidence>
<dbReference type="GO" id="GO:0030435">
    <property type="term" value="P:sporulation resulting in formation of a cellular spore"/>
    <property type="evidence" value="ECO:0007669"/>
    <property type="project" value="UniProtKB-KW"/>
</dbReference>
<dbReference type="GO" id="GO:0043856">
    <property type="term" value="F:anti-sigma factor antagonist activity"/>
    <property type="evidence" value="ECO:0007669"/>
    <property type="project" value="InterPro"/>
</dbReference>
<dbReference type="OrthoDB" id="9796601at2"/>
<dbReference type="Pfam" id="PF01740">
    <property type="entry name" value="STAS"/>
    <property type="match status" value="1"/>
</dbReference>
<dbReference type="InterPro" id="IPR036513">
    <property type="entry name" value="STAS_dom_sf"/>
</dbReference>
<evidence type="ECO:0000256" key="5">
    <source>
        <dbReference type="ARBA" id="ARBA00022969"/>
    </source>
</evidence>
<evidence type="ECO:0000313" key="11">
    <source>
        <dbReference type="Proteomes" id="UP000094974"/>
    </source>
</evidence>
<comment type="function">
    <text evidence="1">In the phosphorylated form it could act as an anti-anti-sigma factor that counteracts SpoIIAB and thus releases sigma f from inhibition.</text>
</comment>
<dbReference type="CDD" id="cd07043">
    <property type="entry name" value="STAS_anti-anti-sigma_factors"/>
    <property type="match status" value="1"/>
</dbReference>
<dbReference type="SUPFAM" id="SSF52091">
    <property type="entry name" value="SpoIIaa-like"/>
    <property type="match status" value="1"/>
</dbReference>
<gene>
    <name evidence="8" type="primary">spoIIAA</name>
    <name evidence="10" type="ORF">A7312_12140</name>
    <name evidence="8" type="ORF">JDW19_05175</name>
    <name evidence="9" type="ORF">QDS18_07680</name>
</gene>
<sequence>MNLQIEMEHHRGVLIVRLSGELDHHTSDMVRMQMDEAIQRRQCEHIVLSLKNLQFMDSSGLGVILGRYKLIKQKGGKMAVCDVNPPVHRLLDMSGLFKIMPIYDNEGNALTELEVVS</sequence>
<dbReference type="RefSeq" id="WP_013310782.1">
    <property type="nucleotide sequence ID" value="NZ_ALJV01000151.1"/>
</dbReference>
<reference evidence="8" key="3">
    <citation type="submission" date="2020-12" db="EMBL/GenBank/DDBJ databases">
        <title>Paenibacillus polymyxa LMG 27872: a double-edged sword.</title>
        <authorList>
            <person name="Langendries S."/>
            <person name="Garcia Mendez S."/>
            <person name="Beirinckx S."/>
            <person name="Viaene T."/>
            <person name="Baeyen S."/>
            <person name="Goeminne G."/>
            <person name="Willems A."/>
            <person name="Debode J."/>
            <person name="Goormachtig S."/>
        </authorList>
    </citation>
    <scope>NUCLEOTIDE SEQUENCE</scope>
    <source>
        <strain evidence="8">LMG 27872</strain>
    </source>
</reference>
<dbReference type="InterPro" id="IPR014237">
    <property type="entry name" value="Anti-sigma_F_ant"/>
</dbReference>
<reference evidence="11" key="1">
    <citation type="submission" date="2016-05" db="EMBL/GenBank/DDBJ databases">
        <title>Whole genome shotgun sequencing of cultured foodborne pathogen.</title>
        <authorList>
            <person name="Zheng J."/>
            <person name="Timme R."/>
            <person name="Allard M."/>
            <person name="Strain E."/>
            <person name="Luo Y."/>
            <person name="Brown E."/>
        </authorList>
    </citation>
    <scope>NUCLEOTIDE SEQUENCE [LARGE SCALE GENOMIC DNA]</scope>
    <source>
        <strain evidence="11">CFSAN034343</strain>
    </source>
</reference>
<dbReference type="EMBL" id="LYND01000162">
    <property type="protein sequence ID" value="ODA07063.1"/>
    <property type="molecule type" value="Genomic_DNA"/>
</dbReference>
<evidence type="ECO:0000259" key="7">
    <source>
        <dbReference type="PROSITE" id="PS50801"/>
    </source>
</evidence>
<name>A0A074LAS1_PAEPO</name>
<dbReference type="Proteomes" id="UP000650605">
    <property type="component" value="Unassembled WGS sequence"/>
</dbReference>
<dbReference type="EMBL" id="JAEHFQ010000002">
    <property type="protein sequence ID" value="MBM0632519.1"/>
    <property type="molecule type" value="Genomic_DNA"/>
</dbReference>
<dbReference type="PANTHER" id="PTHR33495:SF2">
    <property type="entry name" value="ANTI-SIGMA FACTOR ANTAGONIST TM_1081-RELATED"/>
    <property type="match status" value="1"/>
</dbReference>
<dbReference type="AlphaFoldDB" id="A0A074LAS1"/>
<evidence type="ECO:0000313" key="9">
    <source>
        <dbReference type="EMBL" id="MDH2330746.1"/>
    </source>
</evidence>
<keyword evidence="11" id="KW-1185">Reference proteome</keyword>
<protein>
    <recommendedName>
        <fullName evidence="3 6">Anti-sigma F factor antagonist</fullName>
    </recommendedName>
    <alternativeName>
        <fullName evidence="6">Stage II sporulation protein</fullName>
    </alternativeName>
</protein>
<dbReference type="InterPro" id="IPR003658">
    <property type="entry name" value="Anti-sigma_ant"/>
</dbReference>
<comment type="similarity">
    <text evidence="2 6">Belongs to the anti-sigma-factor antagonist family.</text>
</comment>
<dbReference type="PROSITE" id="PS50801">
    <property type="entry name" value="STAS"/>
    <property type="match status" value="1"/>
</dbReference>
<organism evidence="8 12">
    <name type="scientific">Paenibacillus polymyxa</name>
    <name type="common">Bacillus polymyxa</name>
    <dbReference type="NCBI Taxonomy" id="1406"/>
    <lineage>
        <taxon>Bacteria</taxon>
        <taxon>Bacillati</taxon>
        <taxon>Bacillota</taxon>
        <taxon>Bacilli</taxon>
        <taxon>Bacillales</taxon>
        <taxon>Paenibacillaceae</taxon>
        <taxon>Paenibacillus</taxon>
    </lineage>
</organism>
<reference evidence="10" key="2">
    <citation type="submission" date="2016-05" db="EMBL/GenBank/DDBJ databases">
        <authorList>
            <person name="Zheng J."/>
            <person name="Timme R."/>
            <person name="Allard M."/>
            <person name="Strain E."/>
            <person name="Luo Y."/>
            <person name="Brown E."/>
        </authorList>
    </citation>
    <scope>NUCLEOTIDE SEQUENCE</scope>
    <source>
        <strain evidence="10">CFSAN034343</strain>
    </source>
</reference>
<dbReference type="PANTHER" id="PTHR33495">
    <property type="entry name" value="ANTI-SIGMA FACTOR ANTAGONIST TM_1081-RELATED-RELATED"/>
    <property type="match status" value="1"/>
</dbReference>
<dbReference type="OMA" id="GELDHHE"/>
<dbReference type="NCBIfam" id="TIGR02886">
    <property type="entry name" value="spore_II_AA"/>
    <property type="match status" value="1"/>
</dbReference>
<evidence type="ECO:0000256" key="6">
    <source>
        <dbReference type="RuleBase" id="RU003749"/>
    </source>
</evidence>
<dbReference type="Proteomes" id="UP000094974">
    <property type="component" value="Unassembled WGS sequence"/>
</dbReference>
<keyword evidence="5" id="KW-0749">Sporulation</keyword>
<evidence type="ECO:0000256" key="3">
    <source>
        <dbReference type="ARBA" id="ARBA00020784"/>
    </source>
</evidence>
<dbReference type="EMBL" id="JARVWT010000002">
    <property type="protein sequence ID" value="MDH2330746.1"/>
    <property type="molecule type" value="Genomic_DNA"/>
</dbReference>
<feature type="domain" description="STAS" evidence="7">
    <location>
        <begin position="3"/>
        <end position="113"/>
    </location>
</feature>
<reference evidence="9" key="4">
    <citation type="submission" date="2023-04" db="EMBL/GenBank/DDBJ databases">
        <title>Uncovering the Secrets of Slow-Growing Bacteria in Tropical Savanna Soil through Cultivation and Genomic Analysis.</title>
        <authorList>
            <person name="Goncalves O.S."/>
            <person name="Santana M.F."/>
        </authorList>
    </citation>
    <scope>NUCLEOTIDE SEQUENCE</scope>
    <source>
        <strain evidence="9">ANTI</strain>
    </source>
</reference>
<evidence type="ECO:0000256" key="4">
    <source>
        <dbReference type="ARBA" id="ARBA00022553"/>
    </source>
</evidence>
<evidence type="ECO:0000313" key="8">
    <source>
        <dbReference type="EMBL" id="MBM0632519.1"/>
    </source>
</evidence>
<evidence type="ECO:0000256" key="1">
    <source>
        <dbReference type="ARBA" id="ARBA00001976"/>
    </source>
</evidence>
<accession>A0A074LAS1</accession>
<evidence type="ECO:0000313" key="12">
    <source>
        <dbReference type="Proteomes" id="UP000650605"/>
    </source>
</evidence>
<keyword evidence="4" id="KW-0597">Phosphoprotein</keyword>
<evidence type="ECO:0000313" key="10">
    <source>
        <dbReference type="EMBL" id="ODA07063.1"/>
    </source>
</evidence>